<protein>
    <recommendedName>
        <fullName evidence="7">Protein-tyrosine-phosphatase</fullName>
    </recommendedName>
</protein>
<dbReference type="InterPro" id="IPR052103">
    <property type="entry name" value="Dual_spec_Phospatases"/>
</dbReference>
<evidence type="ECO:0008006" key="7">
    <source>
        <dbReference type="Google" id="ProtNLM"/>
    </source>
</evidence>
<dbReference type="PROSITE" id="PS50056">
    <property type="entry name" value="TYR_PHOSPHATASE_2"/>
    <property type="match status" value="1"/>
</dbReference>
<proteinExistence type="inferred from homology"/>
<feature type="domain" description="Tyrosine-protein phosphatase" evidence="4">
    <location>
        <begin position="50"/>
        <end position="192"/>
    </location>
</feature>
<dbReference type="GO" id="GO:0005737">
    <property type="term" value="C:cytoplasm"/>
    <property type="evidence" value="ECO:0007669"/>
    <property type="project" value="TreeGrafter"/>
</dbReference>
<accession>A0A1B6EEH0</accession>
<organism evidence="6">
    <name type="scientific">Clastoptera arizonana</name>
    <name type="common">Arizona spittle bug</name>
    <dbReference type="NCBI Taxonomy" id="38151"/>
    <lineage>
        <taxon>Eukaryota</taxon>
        <taxon>Metazoa</taxon>
        <taxon>Ecdysozoa</taxon>
        <taxon>Arthropoda</taxon>
        <taxon>Hexapoda</taxon>
        <taxon>Insecta</taxon>
        <taxon>Pterygota</taxon>
        <taxon>Neoptera</taxon>
        <taxon>Paraneoptera</taxon>
        <taxon>Hemiptera</taxon>
        <taxon>Auchenorrhyncha</taxon>
        <taxon>Cercopoidea</taxon>
        <taxon>Clastopteridae</taxon>
        <taxon>Clastoptera</taxon>
    </lineage>
</organism>
<evidence type="ECO:0000256" key="3">
    <source>
        <dbReference type="ARBA" id="ARBA00022912"/>
    </source>
</evidence>
<dbReference type="SUPFAM" id="SSF52799">
    <property type="entry name" value="(Phosphotyrosine protein) phosphatases II"/>
    <property type="match status" value="1"/>
</dbReference>
<reference evidence="6" key="1">
    <citation type="submission" date="2015-12" db="EMBL/GenBank/DDBJ databases">
        <title>De novo transcriptome assembly of four potential Pierce s Disease insect vectors from Arizona vineyards.</title>
        <authorList>
            <person name="Tassone E.E."/>
        </authorList>
    </citation>
    <scope>NUCLEOTIDE SEQUENCE</scope>
</reference>
<evidence type="ECO:0000256" key="2">
    <source>
        <dbReference type="ARBA" id="ARBA00022801"/>
    </source>
</evidence>
<comment type="similarity">
    <text evidence="1">Belongs to the protein-tyrosine phosphatase family. Non-receptor class dual specificity subfamily.</text>
</comment>
<evidence type="ECO:0000259" key="4">
    <source>
        <dbReference type="PROSITE" id="PS50054"/>
    </source>
</evidence>
<dbReference type="Pfam" id="PF00782">
    <property type="entry name" value="DSPc"/>
    <property type="match status" value="1"/>
</dbReference>
<keyword evidence="3" id="KW-0904">Protein phosphatase</keyword>
<dbReference type="PANTHER" id="PTHR45961">
    <property type="entry name" value="IP21249P"/>
    <property type="match status" value="1"/>
</dbReference>
<dbReference type="InterPro" id="IPR029021">
    <property type="entry name" value="Prot-tyrosine_phosphatase-like"/>
</dbReference>
<evidence type="ECO:0000256" key="1">
    <source>
        <dbReference type="ARBA" id="ARBA00008601"/>
    </source>
</evidence>
<dbReference type="AlphaFoldDB" id="A0A1B6EEH0"/>
<dbReference type="Gene3D" id="3.90.190.10">
    <property type="entry name" value="Protein tyrosine phosphatase superfamily"/>
    <property type="match status" value="1"/>
</dbReference>
<feature type="domain" description="Tyrosine specific protein phosphatases" evidence="5">
    <location>
        <begin position="112"/>
        <end position="171"/>
    </location>
</feature>
<evidence type="ECO:0000313" key="6">
    <source>
        <dbReference type="EMBL" id="JAS36338.1"/>
    </source>
</evidence>
<dbReference type="PROSITE" id="PS50054">
    <property type="entry name" value="TYR_PHOSPHATASE_DUAL"/>
    <property type="match status" value="1"/>
</dbReference>
<dbReference type="PANTHER" id="PTHR45961:SF6">
    <property type="entry name" value="IP21249P"/>
    <property type="match status" value="1"/>
</dbReference>
<dbReference type="CDD" id="cd14514">
    <property type="entry name" value="DUSP14-like"/>
    <property type="match status" value="1"/>
</dbReference>
<name>A0A1B6EEH0_9HEMI</name>
<dbReference type="InterPro" id="IPR020422">
    <property type="entry name" value="TYR_PHOSPHATASE_DUAL_dom"/>
</dbReference>
<gene>
    <name evidence="6" type="ORF">g.7925</name>
</gene>
<dbReference type="EMBL" id="GEDC01000960">
    <property type="protein sequence ID" value="JAS36338.1"/>
    <property type="molecule type" value="Transcribed_RNA"/>
</dbReference>
<dbReference type="SMART" id="SM00195">
    <property type="entry name" value="DSPc"/>
    <property type="match status" value="1"/>
</dbReference>
<dbReference type="PROSITE" id="PS00383">
    <property type="entry name" value="TYR_PHOSPHATASE_1"/>
    <property type="match status" value="1"/>
</dbReference>
<dbReference type="InterPro" id="IPR000340">
    <property type="entry name" value="Dual-sp_phosphatase_cat-dom"/>
</dbReference>
<dbReference type="InterPro" id="IPR000387">
    <property type="entry name" value="Tyr_Pase_dom"/>
</dbReference>
<keyword evidence="2" id="KW-0378">Hydrolase</keyword>
<evidence type="ECO:0000259" key="5">
    <source>
        <dbReference type="PROSITE" id="PS50056"/>
    </source>
</evidence>
<dbReference type="GO" id="GO:0004721">
    <property type="term" value="F:phosphoprotein phosphatase activity"/>
    <property type="evidence" value="ECO:0007669"/>
    <property type="project" value="UniProtKB-KW"/>
</dbReference>
<dbReference type="InterPro" id="IPR016130">
    <property type="entry name" value="Tyr_Pase_AS"/>
</dbReference>
<sequence>MKIINELVDNVVAEDNNNNGNNELIVGSINGTTKPKESVNNSNGTSKLFSISQVTPHLYLSGAPAVREDSLTSLGITCVISAAPELPSPPLPPLVSVVLRLPLQDSSSADISAYLHTVADTIQQVSQDGGKVLVHCVAGMSRSAALCLSYLVKHNNMSLRKAFTHLRSCRPFVRPNSGFFRQLIEFEEQVTGNATVSMVHNSAARCVIPDVYEPEYRNTLCYQNNTLNRNFGRH</sequence>